<accession>A0AAE1DGQ8</accession>
<evidence type="ECO:0000313" key="2">
    <source>
        <dbReference type="EMBL" id="KAK3770069.1"/>
    </source>
</evidence>
<proteinExistence type="predicted"/>
<feature type="region of interest" description="Disordered" evidence="1">
    <location>
        <begin position="101"/>
        <end position="120"/>
    </location>
</feature>
<protein>
    <submittedName>
        <fullName evidence="2">Uncharacterized protein</fullName>
    </submittedName>
</protein>
<dbReference type="PANTHER" id="PTHR39075:SF1">
    <property type="entry name" value="FI19908P1"/>
    <property type="match status" value="1"/>
</dbReference>
<name>A0AAE1DGQ8_9GAST</name>
<evidence type="ECO:0000256" key="1">
    <source>
        <dbReference type="SAM" id="MobiDB-lite"/>
    </source>
</evidence>
<gene>
    <name evidence="2" type="ORF">RRG08_043225</name>
</gene>
<dbReference type="EMBL" id="JAWDGP010003869">
    <property type="protein sequence ID" value="KAK3770069.1"/>
    <property type="molecule type" value="Genomic_DNA"/>
</dbReference>
<comment type="caution">
    <text evidence="2">The sequence shown here is derived from an EMBL/GenBank/DDBJ whole genome shotgun (WGS) entry which is preliminary data.</text>
</comment>
<dbReference type="AlphaFoldDB" id="A0AAE1DGQ8"/>
<dbReference type="PANTHER" id="PTHR39075">
    <property type="entry name" value="FI19908P1"/>
    <property type="match status" value="1"/>
</dbReference>
<organism evidence="2 3">
    <name type="scientific">Elysia crispata</name>
    <name type="common">lettuce slug</name>
    <dbReference type="NCBI Taxonomy" id="231223"/>
    <lineage>
        <taxon>Eukaryota</taxon>
        <taxon>Metazoa</taxon>
        <taxon>Spiralia</taxon>
        <taxon>Lophotrochozoa</taxon>
        <taxon>Mollusca</taxon>
        <taxon>Gastropoda</taxon>
        <taxon>Heterobranchia</taxon>
        <taxon>Euthyneura</taxon>
        <taxon>Panpulmonata</taxon>
        <taxon>Sacoglossa</taxon>
        <taxon>Placobranchoidea</taxon>
        <taxon>Plakobranchidae</taxon>
        <taxon>Elysia</taxon>
    </lineage>
</organism>
<sequence>MAARPCAGQEMTDNQYKNNGESIMLVSKETSAVLNPLQAQSMSAAEPTTDVDMMSINSSISEQDKQADDKGKDDKNIYGIIPIIQISPAEDLEDMFAADLDSSRTGSDHNTSKPASPSMNFLRVPQVDTTINIARPSFEDNLNVSRVVDNSNDEDIEVICRYSSTPVLSPSKNGRNLNDTDVSMMSISSASPIAPAEISTPSRSNNHSIISGQDISENSKVFSSLDEQKYQNSVFGDSQAISPQMQVREPPCRAQFLPHMSHTFLGENNGGNEKLHYSCHDSMSAASYTACHSGSYFPCQQSGAGYSDYHLGRGGSWPDLGYRADLSPGTPPIASMTDPCCFALGGGMAGAGGCLGGVSPDTEYFVYPSIYVSSAGLISVLLRNDISVEMTVDRTIRVVSHNHMMAVATDSRGTAACLYHPAVKVFQMGNTTDIATHNFRAQMGGNDCIVFSNGVNYFRLEGAELQPTAPMKFIDILRDQSVNLLFSSEGYGETLVASCMQVAAQAEYANLPKGGVIVRINGVKVTQTGGGDVTVVTGAKFIRLSPNSGTTRLGNRFVDIEVEKDWSVKLTRGSHSFVYAKKRAMVCNGKMEAGFDENNGLKVNNLAPRHPLLADPTMVRRPTRKPVRSMPFPGAAVCCTPKRRAAPPASFGGRWGAGGVGSI</sequence>
<keyword evidence="3" id="KW-1185">Reference proteome</keyword>
<evidence type="ECO:0000313" key="3">
    <source>
        <dbReference type="Proteomes" id="UP001283361"/>
    </source>
</evidence>
<dbReference type="Proteomes" id="UP001283361">
    <property type="component" value="Unassembled WGS sequence"/>
</dbReference>
<reference evidence="2" key="1">
    <citation type="journal article" date="2023" name="G3 (Bethesda)">
        <title>A reference genome for the long-term kleptoplast-retaining sea slug Elysia crispata morphotype clarki.</title>
        <authorList>
            <person name="Eastman K.E."/>
            <person name="Pendleton A.L."/>
            <person name="Shaikh M.A."/>
            <person name="Suttiyut T."/>
            <person name="Ogas R."/>
            <person name="Tomko P."/>
            <person name="Gavelis G."/>
            <person name="Widhalm J.R."/>
            <person name="Wisecaver J.H."/>
        </authorList>
    </citation>
    <scope>NUCLEOTIDE SEQUENCE</scope>
    <source>
        <strain evidence="2">ECLA1</strain>
    </source>
</reference>